<evidence type="ECO:0000313" key="3">
    <source>
        <dbReference type="EMBL" id="CAK9147081.1"/>
    </source>
</evidence>
<name>A0ABC8RQ17_9AQUA</name>
<organism evidence="3 5">
    <name type="scientific">Ilex paraguariensis</name>
    <name type="common">yerba mate</name>
    <dbReference type="NCBI Taxonomy" id="185542"/>
    <lineage>
        <taxon>Eukaryota</taxon>
        <taxon>Viridiplantae</taxon>
        <taxon>Streptophyta</taxon>
        <taxon>Embryophyta</taxon>
        <taxon>Tracheophyta</taxon>
        <taxon>Spermatophyta</taxon>
        <taxon>Magnoliopsida</taxon>
        <taxon>eudicotyledons</taxon>
        <taxon>Gunneridae</taxon>
        <taxon>Pentapetalae</taxon>
        <taxon>asterids</taxon>
        <taxon>campanulids</taxon>
        <taxon>Aquifoliales</taxon>
        <taxon>Aquifoliaceae</taxon>
        <taxon>Ilex</taxon>
    </lineage>
</organism>
<dbReference type="EMBL" id="CAUOFW020000971">
    <property type="protein sequence ID" value="CAK9139577.1"/>
    <property type="molecule type" value="Genomic_DNA"/>
</dbReference>
<dbReference type="EMBL" id="CAUOFW020001638">
    <property type="protein sequence ID" value="CAK9147081.1"/>
    <property type="molecule type" value="Genomic_DNA"/>
</dbReference>
<protein>
    <submittedName>
        <fullName evidence="3">Uncharacterized protein</fullName>
    </submittedName>
</protein>
<comment type="caution">
    <text evidence="3">The sequence shown here is derived from an EMBL/GenBank/DDBJ whole genome shotgun (WGS) entry which is preliminary data.</text>
</comment>
<sequence>MTSRTLRRRLHHGDVDGKKHEHLEAAGMDALNEPLLGNNGYDDARSEETRSRYALYGIPTVVFD</sequence>
<evidence type="ECO:0000313" key="5">
    <source>
        <dbReference type="Proteomes" id="UP001642360"/>
    </source>
</evidence>
<keyword evidence="5" id="KW-1185">Reference proteome</keyword>
<proteinExistence type="predicted"/>
<dbReference type="EMBL" id="CAUOFW020006788">
    <property type="protein sequence ID" value="CAK9176258.1"/>
    <property type="molecule type" value="Genomic_DNA"/>
</dbReference>
<feature type="region of interest" description="Disordered" evidence="1">
    <location>
        <begin position="1"/>
        <end position="46"/>
    </location>
</feature>
<dbReference type="AlphaFoldDB" id="A0ABC8RQ17"/>
<evidence type="ECO:0000256" key="1">
    <source>
        <dbReference type="SAM" id="MobiDB-lite"/>
    </source>
</evidence>
<gene>
    <name evidence="3" type="ORF">ILEXP_LOCUS14954</name>
    <name evidence="4" type="ORF">ILEXP_LOCUS46096</name>
    <name evidence="2" type="ORF">ILEXP_LOCUS6969</name>
</gene>
<reference evidence="3 5" key="1">
    <citation type="submission" date="2024-02" db="EMBL/GenBank/DDBJ databases">
        <authorList>
            <person name="Vignale AGUSTIN F."/>
            <person name="Sosa J E."/>
            <person name="Modenutti C."/>
        </authorList>
    </citation>
    <scope>NUCLEOTIDE SEQUENCE [LARGE SCALE GENOMIC DNA]</scope>
</reference>
<accession>A0ABC8RQ17</accession>
<evidence type="ECO:0000313" key="4">
    <source>
        <dbReference type="EMBL" id="CAK9176258.1"/>
    </source>
</evidence>
<dbReference type="Proteomes" id="UP001642360">
    <property type="component" value="Unassembled WGS sequence"/>
</dbReference>
<feature type="compositionally biased region" description="Basic residues" evidence="1">
    <location>
        <begin position="1"/>
        <end position="11"/>
    </location>
</feature>
<feature type="compositionally biased region" description="Basic and acidic residues" evidence="1">
    <location>
        <begin position="12"/>
        <end position="24"/>
    </location>
</feature>
<evidence type="ECO:0000313" key="2">
    <source>
        <dbReference type="EMBL" id="CAK9139577.1"/>
    </source>
</evidence>